<sequence>MPRLPNSAIDTTPIGIGCAYLTAGSLTKKEHRLIAAAYDAGARHFDVAPMYGLGTAERVLGEALKGLSGKVTIATKVGIRRGNVSRSKLLARSLLGPVRGLVRRKKAAASPSGPKGRSPVDFSVGFVAQSLEQSLRELGVERIDCYLLHMAHREVVTDPLVKFLVDARAAGKVGALGLATEREDTAPILVDWPGVFDVVQYSWSALDPELVPSAAEPFRITHRALMRALDPMSSWLQADATRSARLNAACDADLTDGRVLSRALIGAALAENRGGITLVASRSIERTRNNIEMALDSATVTLGARLVAALANEAALPSVRL</sequence>
<comment type="caution">
    <text evidence="2">The sequence shown here is derived from an EMBL/GenBank/DDBJ whole genome shotgun (WGS) entry which is preliminary data.</text>
</comment>
<dbReference type="InterPro" id="IPR023210">
    <property type="entry name" value="NADP_OxRdtase_dom"/>
</dbReference>
<feature type="domain" description="NADP-dependent oxidoreductase" evidence="1">
    <location>
        <begin position="14"/>
        <end position="205"/>
    </location>
</feature>
<organism evidence="2 3">
    <name type="scientific">Ancylobacter crimeensis</name>
    <dbReference type="NCBI Taxonomy" id="2579147"/>
    <lineage>
        <taxon>Bacteria</taxon>
        <taxon>Pseudomonadati</taxon>
        <taxon>Pseudomonadota</taxon>
        <taxon>Alphaproteobacteria</taxon>
        <taxon>Hyphomicrobiales</taxon>
        <taxon>Xanthobacteraceae</taxon>
        <taxon>Ancylobacter</taxon>
    </lineage>
</organism>
<keyword evidence="3" id="KW-1185">Reference proteome</keyword>
<evidence type="ECO:0000313" key="2">
    <source>
        <dbReference type="EMBL" id="MCK0195550.1"/>
    </source>
</evidence>
<dbReference type="PANTHER" id="PTHR43312:SF1">
    <property type="entry name" value="NADP-DEPENDENT OXIDOREDUCTASE DOMAIN-CONTAINING PROTEIN"/>
    <property type="match status" value="1"/>
</dbReference>
<gene>
    <name evidence="2" type="ORF">MWN34_01340</name>
</gene>
<evidence type="ECO:0000313" key="3">
    <source>
        <dbReference type="Proteomes" id="UP001203284"/>
    </source>
</evidence>
<reference evidence="2 3" key="1">
    <citation type="submission" date="2022-04" db="EMBL/GenBank/DDBJ databases">
        <authorList>
            <person name="Grouzdev D.S."/>
            <person name="Pantiukh K.S."/>
            <person name="Krutkina M.S."/>
        </authorList>
    </citation>
    <scope>NUCLEOTIDE SEQUENCE [LARGE SCALE GENOMIC DNA]</scope>
    <source>
        <strain evidence="2 3">6x-1</strain>
    </source>
</reference>
<dbReference type="PANTHER" id="PTHR43312">
    <property type="entry name" value="D-THREO-ALDOSE 1-DEHYDROGENASE"/>
    <property type="match status" value="1"/>
</dbReference>
<dbReference type="SUPFAM" id="SSF51430">
    <property type="entry name" value="NAD(P)-linked oxidoreductase"/>
    <property type="match status" value="1"/>
</dbReference>
<evidence type="ECO:0000259" key="1">
    <source>
        <dbReference type="Pfam" id="PF00248"/>
    </source>
</evidence>
<dbReference type="InterPro" id="IPR053135">
    <property type="entry name" value="AKR2_Oxidoreductase"/>
</dbReference>
<dbReference type="Gene3D" id="3.20.20.100">
    <property type="entry name" value="NADP-dependent oxidoreductase domain"/>
    <property type="match status" value="1"/>
</dbReference>
<dbReference type="Pfam" id="PF00248">
    <property type="entry name" value="Aldo_ket_red"/>
    <property type="match status" value="1"/>
</dbReference>
<dbReference type="InterPro" id="IPR036812">
    <property type="entry name" value="NAD(P)_OxRdtase_dom_sf"/>
</dbReference>
<protein>
    <submittedName>
        <fullName evidence="2">Aldo/keto reductase</fullName>
    </submittedName>
</protein>
<dbReference type="EMBL" id="JALKCH010000001">
    <property type="protein sequence ID" value="MCK0195550.1"/>
    <property type="molecule type" value="Genomic_DNA"/>
</dbReference>
<dbReference type="Proteomes" id="UP001203284">
    <property type="component" value="Unassembled WGS sequence"/>
</dbReference>
<name>A0ABT0D6H9_9HYPH</name>
<accession>A0ABT0D6H9</accession>
<proteinExistence type="predicted"/>
<dbReference type="RefSeq" id="WP_247025827.1">
    <property type="nucleotide sequence ID" value="NZ_JALKCH010000001.1"/>
</dbReference>